<gene>
    <name evidence="1" type="ORF">PUN28_005038</name>
</gene>
<dbReference type="Proteomes" id="UP001430953">
    <property type="component" value="Unassembled WGS sequence"/>
</dbReference>
<protein>
    <submittedName>
        <fullName evidence="1">Uncharacterized protein</fullName>
    </submittedName>
</protein>
<sequence length="130" mass="15431">MLLWNPASRPRALDYPTFIYTSLLQTHSIALYTLYDIPETNQGEGKRKLDYILTFVRRSLVSHIYHALDYRLMLLWNQASRPRALDHPTFVYTSLLQAHSIALYTLYDIPKTNQGEGRRKLNYVFHYYMN</sequence>
<dbReference type="AlphaFoldDB" id="A0AAW2GFN2"/>
<evidence type="ECO:0000313" key="1">
    <source>
        <dbReference type="EMBL" id="KAL0126368.1"/>
    </source>
</evidence>
<proteinExistence type="predicted"/>
<evidence type="ECO:0000313" key="2">
    <source>
        <dbReference type="Proteomes" id="UP001430953"/>
    </source>
</evidence>
<keyword evidence="2" id="KW-1185">Reference proteome</keyword>
<dbReference type="EMBL" id="JADYXP020000004">
    <property type="protein sequence ID" value="KAL0126368.1"/>
    <property type="molecule type" value="Genomic_DNA"/>
</dbReference>
<name>A0AAW2GFN2_9HYME</name>
<accession>A0AAW2GFN2</accession>
<organism evidence="1 2">
    <name type="scientific">Cardiocondyla obscurior</name>
    <dbReference type="NCBI Taxonomy" id="286306"/>
    <lineage>
        <taxon>Eukaryota</taxon>
        <taxon>Metazoa</taxon>
        <taxon>Ecdysozoa</taxon>
        <taxon>Arthropoda</taxon>
        <taxon>Hexapoda</taxon>
        <taxon>Insecta</taxon>
        <taxon>Pterygota</taxon>
        <taxon>Neoptera</taxon>
        <taxon>Endopterygota</taxon>
        <taxon>Hymenoptera</taxon>
        <taxon>Apocrita</taxon>
        <taxon>Aculeata</taxon>
        <taxon>Formicoidea</taxon>
        <taxon>Formicidae</taxon>
        <taxon>Myrmicinae</taxon>
        <taxon>Cardiocondyla</taxon>
    </lineage>
</organism>
<reference evidence="1 2" key="1">
    <citation type="submission" date="2023-03" db="EMBL/GenBank/DDBJ databases">
        <title>High recombination rates correlate with genetic variation in Cardiocondyla obscurior ants.</title>
        <authorList>
            <person name="Errbii M."/>
        </authorList>
    </citation>
    <scope>NUCLEOTIDE SEQUENCE [LARGE SCALE GENOMIC DNA]</scope>
    <source>
        <strain evidence="1">Alpha-2009</strain>
        <tissue evidence="1">Whole body</tissue>
    </source>
</reference>
<comment type="caution">
    <text evidence="1">The sequence shown here is derived from an EMBL/GenBank/DDBJ whole genome shotgun (WGS) entry which is preliminary data.</text>
</comment>